<feature type="compositionally biased region" description="Low complexity" evidence="1">
    <location>
        <begin position="171"/>
        <end position="202"/>
    </location>
</feature>
<feature type="region of interest" description="Disordered" evidence="1">
    <location>
        <begin position="1"/>
        <end position="368"/>
    </location>
</feature>
<feature type="compositionally biased region" description="Low complexity" evidence="1">
    <location>
        <begin position="269"/>
        <end position="288"/>
    </location>
</feature>
<proteinExistence type="predicted"/>
<feature type="compositionally biased region" description="Basic and acidic residues" evidence="1">
    <location>
        <begin position="108"/>
        <end position="119"/>
    </location>
</feature>
<feature type="compositionally biased region" description="Basic and acidic residues" evidence="1">
    <location>
        <begin position="16"/>
        <end position="25"/>
    </location>
</feature>
<feature type="compositionally biased region" description="Acidic residues" evidence="1">
    <location>
        <begin position="331"/>
        <end position="348"/>
    </location>
</feature>
<evidence type="ECO:0008006" key="4">
    <source>
        <dbReference type="Google" id="ProtNLM"/>
    </source>
</evidence>
<organism evidence="2 3">
    <name type="scientific">Malassezia furfur</name>
    <name type="common">Pityriasis versicolor infection agent</name>
    <name type="synonym">Pityrosporum furfur</name>
    <dbReference type="NCBI Taxonomy" id="55194"/>
    <lineage>
        <taxon>Eukaryota</taxon>
        <taxon>Fungi</taxon>
        <taxon>Dikarya</taxon>
        <taxon>Basidiomycota</taxon>
        <taxon>Ustilaginomycotina</taxon>
        <taxon>Malasseziomycetes</taxon>
        <taxon>Malasseziales</taxon>
        <taxon>Malasseziaceae</taxon>
        <taxon>Malassezia</taxon>
    </lineage>
</organism>
<gene>
    <name evidence="2" type="ORF">GLX27_001723</name>
</gene>
<dbReference type="EMBL" id="CP046235">
    <property type="protein sequence ID" value="WFD47077.1"/>
    <property type="molecule type" value="Genomic_DNA"/>
</dbReference>
<dbReference type="InterPro" id="IPR031355">
    <property type="entry name" value="YBL010C/LAA2-like"/>
</dbReference>
<dbReference type="PANTHER" id="PTHR38698:SF1">
    <property type="entry name" value="FUNGAL PROTEIN"/>
    <property type="match status" value="1"/>
</dbReference>
<evidence type="ECO:0000313" key="3">
    <source>
        <dbReference type="Proteomes" id="UP000818624"/>
    </source>
</evidence>
<feature type="compositionally biased region" description="Low complexity" evidence="1">
    <location>
        <begin position="237"/>
        <end position="262"/>
    </location>
</feature>
<sequence length="646" mass="66902">MPKVGSGDEASYADPDEFHDIRDSGTEDGWADFDTDNGWASRENVIEAQETPVQDDAEGATTAAPVPEVPAPEVPGDETVTEAPKEEPALLDAVTDATPPSKVLVEVRPTEKEAARPEEDTVLAGESTLGGTQAPDDLAMPLSAVSLEGQPADVPVEREESIEPAKSADLAELAEPAERAAPAQPAEATAPARPTKAAGRARTVSRTEPAEVAEPAKSAEAEVASLPAESAEASMLAEPEQASLPAESAEASQPAETEQASQLAEREVASLPAEPEPASQPAEPEVASLPAERAFPTEAPTDPSADTTVGADDTLAAAPAAELSGAAAPPADDDFDDFGDFAEQDDDFAAAADTPGISAPSSASASASATSLPPAAAVQPSVDVHAPREAIRATVAELLPDFVDASAPSSAESDLTREPLREIEGLAQVLTSDASRALFRELQTPVPIASTPLDWTRSATRRRHLISLGIPVNLDEVQQPAASRAVLPPLELHVEPVGSGAAAAGGASASATPAASSALPAEGAAPAEGWGARRRRELGGEPPAVSMERVEELVAIGEDQLTLKALPELRALAREMRTLSKQMSDLLAHHLMVREAFHADAEVYNAIIRDLVAGASTKHATTRKLEKRGLLSRAASLRRSRPDTPT</sequence>
<protein>
    <recommendedName>
        <fullName evidence="4">Meckel syndrome type 1 protein</fullName>
    </recommendedName>
</protein>
<keyword evidence="3" id="KW-1185">Reference proteome</keyword>
<evidence type="ECO:0000256" key="1">
    <source>
        <dbReference type="SAM" id="MobiDB-lite"/>
    </source>
</evidence>
<feature type="compositionally biased region" description="Low complexity" evidence="1">
    <location>
        <begin position="349"/>
        <end position="368"/>
    </location>
</feature>
<feature type="compositionally biased region" description="Low complexity" evidence="1">
    <location>
        <begin position="311"/>
        <end position="330"/>
    </location>
</feature>
<reference evidence="2 3" key="1">
    <citation type="journal article" date="2020" name="Elife">
        <title>Loss of centromere function drives karyotype evolution in closely related Malassezia species.</title>
        <authorList>
            <person name="Sankaranarayanan S.R."/>
            <person name="Ianiri G."/>
            <person name="Coelho M.A."/>
            <person name="Reza M.H."/>
            <person name="Thimmappa B.C."/>
            <person name="Ganguly P."/>
            <person name="Vadnala R.N."/>
            <person name="Sun S."/>
            <person name="Siddharthan R."/>
            <person name="Tellgren-Roth C."/>
            <person name="Dawson T.L."/>
            <person name="Heitman J."/>
            <person name="Sanyal K."/>
        </authorList>
    </citation>
    <scope>NUCLEOTIDE SEQUENCE [LARGE SCALE GENOMIC DNA]</scope>
    <source>
        <strain evidence="2">CBS14141</strain>
    </source>
</reference>
<dbReference type="Proteomes" id="UP000818624">
    <property type="component" value="Chromosome 2"/>
</dbReference>
<accession>A0ABY8ENF1</accession>
<name>A0ABY8ENF1_MALFU</name>
<evidence type="ECO:0000313" key="2">
    <source>
        <dbReference type="EMBL" id="WFD47077.1"/>
    </source>
</evidence>
<dbReference type="PANTHER" id="PTHR38698">
    <property type="entry name" value="EXPRESSED PROTEIN"/>
    <property type="match status" value="1"/>
</dbReference>
<dbReference type="Pfam" id="PF17104">
    <property type="entry name" value="YBL010C_LAA2"/>
    <property type="match status" value="1"/>
</dbReference>